<name>J9F317_9ZZZZ</name>
<evidence type="ECO:0000256" key="1">
    <source>
        <dbReference type="SAM" id="MobiDB-lite"/>
    </source>
</evidence>
<evidence type="ECO:0000313" key="2">
    <source>
        <dbReference type="EMBL" id="EJW89286.1"/>
    </source>
</evidence>
<reference evidence="2" key="1">
    <citation type="journal article" date="2012" name="PLoS ONE">
        <title>Gene sets for utilization of primary and secondary nutrition supplies in the distal gut of endangered iberian lynx.</title>
        <authorList>
            <person name="Alcaide M."/>
            <person name="Messina E."/>
            <person name="Richter M."/>
            <person name="Bargiela R."/>
            <person name="Peplies J."/>
            <person name="Huws S.A."/>
            <person name="Newbold C.J."/>
            <person name="Golyshin P.N."/>
            <person name="Simon M.A."/>
            <person name="Lopez G."/>
            <person name="Yakimov M.M."/>
            <person name="Ferrer M."/>
        </authorList>
    </citation>
    <scope>NUCLEOTIDE SEQUENCE</scope>
</reference>
<dbReference type="EMBL" id="AMCI01009573">
    <property type="protein sequence ID" value="EJW89286.1"/>
    <property type="molecule type" value="Genomic_DNA"/>
</dbReference>
<feature type="region of interest" description="Disordered" evidence="1">
    <location>
        <begin position="1"/>
        <end position="28"/>
    </location>
</feature>
<comment type="caution">
    <text evidence="2">The sequence shown here is derived from an EMBL/GenBank/DDBJ whole genome shotgun (WGS) entry which is preliminary data.</text>
</comment>
<gene>
    <name evidence="2" type="ORF">EVA_22607</name>
</gene>
<accession>J9F317</accession>
<protein>
    <submittedName>
        <fullName evidence="2">Uncharacterized protein</fullName>
    </submittedName>
</protein>
<sequence>MGKPTARYPALNQIGAGGEPSELKHLSR</sequence>
<feature type="non-terminal residue" evidence="2">
    <location>
        <position position="28"/>
    </location>
</feature>
<proteinExistence type="predicted"/>
<organism evidence="2">
    <name type="scientific">gut metagenome</name>
    <dbReference type="NCBI Taxonomy" id="749906"/>
    <lineage>
        <taxon>unclassified sequences</taxon>
        <taxon>metagenomes</taxon>
        <taxon>organismal metagenomes</taxon>
    </lineage>
</organism>
<dbReference type="AlphaFoldDB" id="J9F317"/>